<dbReference type="RefSeq" id="WP_163819761.1">
    <property type="nucleotide sequence ID" value="NZ_JAAGOB010000009.1"/>
</dbReference>
<feature type="transmembrane region" description="Helical" evidence="8">
    <location>
        <begin position="76"/>
        <end position="96"/>
    </location>
</feature>
<keyword evidence="4 8" id="KW-0812">Transmembrane</keyword>
<dbReference type="AlphaFoldDB" id="A0A6N9YPI2"/>
<evidence type="ECO:0000256" key="7">
    <source>
        <dbReference type="SAM" id="MobiDB-lite"/>
    </source>
</evidence>
<proteinExistence type="predicted"/>
<feature type="region of interest" description="Disordered" evidence="7">
    <location>
        <begin position="444"/>
        <end position="478"/>
    </location>
</feature>
<comment type="caution">
    <text evidence="10">The sequence shown here is derived from an EMBL/GenBank/DDBJ whole genome shotgun (WGS) entry which is preliminary data.</text>
</comment>
<dbReference type="PANTHER" id="PTHR23513:SF6">
    <property type="entry name" value="MAJOR FACILITATOR SUPERFAMILY ASSOCIATED DOMAIN-CONTAINING PROTEIN"/>
    <property type="match status" value="1"/>
</dbReference>
<feature type="transmembrane region" description="Helical" evidence="8">
    <location>
        <begin position="44"/>
        <end position="64"/>
    </location>
</feature>
<dbReference type="PANTHER" id="PTHR23513">
    <property type="entry name" value="INTEGRAL MEMBRANE EFFLUX PROTEIN-RELATED"/>
    <property type="match status" value="1"/>
</dbReference>
<feature type="transmembrane region" description="Helical" evidence="8">
    <location>
        <begin position="290"/>
        <end position="308"/>
    </location>
</feature>
<feature type="transmembrane region" description="Helical" evidence="8">
    <location>
        <begin position="197"/>
        <end position="218"/>
    </location>
</feature>
<dbReference type="InterPro" id="IPR036259">
    <property type="entry name" value="MFS_trans_sf"/>
</dbReference>
<dbReference type="PROSITE" id="PS50850">
    <property type="entry name" value="MFS"/>
    <property type="match status" value="1"/>
</dbReference>
<evidence type="ECO:0000313" key="11">
    <source>
        <dbReference type="Proteomes" id="UP000469185"/>
    </source>
</evidence>
<keyword evidence="11" id="KW-1185">Reference proteome</keyword>
<dbReference type="SUPFAM" id="SSF103473">
    <property type="entry name" value="MFS general substrate transporter"/>
    <property type="match status" value="1"/>
</dbReference>
<feature type="compositionally biased region" description="Basic and acidic residues" evidence="7">
    <location>
        <begin position="458"/>
        <end position="478"/>
    </location>
</feature>
<keyword evidence="2" id="KW-0813">Transport</keyword>
<feature type="transmembrane region" description="Helical" evidence="8">
    <location>
        <begin position="344"/>
        <end position="363"/>
    </location>
</feature>
<evidence type="ECO:0000259" key="9">
    <source>
        <dbReference type="PROSITE" id="PS50850"/>
    </source>
</evidence>
<dbReference type="Gene3D" id="1.20.1250.20">
    <property type="entry name" value="MFS general substrate transporter like domains"/>
    <property type="match status" value="1"/>
</dbReference>
<dbReference type="InterPro" id="IPR010290">
    <property type="entry name" value="TM_effector"/>
</dbReference>
<evidence type="ECO:0000256" key="8">
    <source>
        <dbReference type="SAM" id="Phobius"/>
    </source>
</evidence>
<evidence type="ECO:0000256" key="2">
    <source>
        <dbReference type="ARBA" id="ARBA00022448"/>
    </source>
</evidence>
<dbReference type="InterPro" id="IPR020846">
    <property type="entry name" value="MFS_dom"/>
</dbReference>
<evidence type="ECO:0000256" key="5">
    <source>
        <dbReference type="ARBA" id="ARBA00022989"/>
    </source>
</evidence>
<dbReference type="EMBL" id="JAAGOB010000009">
    <property type="protein sequence ID" value="NED96971.1"/>
    <property type="molecule type" value="Genomic_DNA"/>
</dbReference>
<accession>A0A6N9YPI2</accession>
<evidence type="ECO:0000256" key="1">
    <source>
        <dbReference type="ARBA" id="ARBA00004651"/>
    </source>
</evidence>
<reference evidence="10 11" key="1">
    <citation type="submission" date="2020-02" db="EMBL/GenBank/DDBJ databases">
        <authorList>
            <person name="Li X.-J."/>
            <person name="Feng X.-M."/>
        </authorList>
    </citation>
    <scope>NUCLEOTIDE SEQUENCE [LARGE SCALE GENOMIC DNA]</scope>
    <source>
        <strain evidence="10 11">CGMCC 4.7225</strain>
    </source>
</reference>
<sequence>MSRLPIVGRRKSGDAARRAAAGAVEAAEAGKKAAELPPLGRPFIYLWGASGASNLGDGLLLIGAPLLAVSLTREPFLVSIVTAAVWLPWLLFALHAGAIADRYDRRRIMMVASWSRAAALGMALTWTAVGELSLPLLYVTVLVVGTAEVFSDTSAQSMLPMLVDKRRLGDANGRLMAVQTVANHFLGAPFAGVLVSLAAGAIFGAAGLCYALAGLLLLRISGRHRPQKVSEKTLRADIVAGLSYLWGHRLLRNLAMSAGLINLGNNAYFAVFVLWLVGPESEVGLTAAEYGLMAAALGVGAVAGSLVVERVTRRYGHAQVLLGGLLIMCAFMVLPILFPTPVAVFAAAVVLGACGAGVNVIVVSMRQRLVPSELLGRVNASYRLIGMGGIPVGALGGGVLGTFAGLPAVFYTGVGLCLVAAVVVARHVSARALRSAELAAEEAEAELTAQETEADQGVAHRAEAGFSDREAESENETR</sequence>
<feature type="transmembrane region" description="Helical" evidence="8">
    <location>
        <begin position="384"/>
        <end position="403"/>
    </location>
</feature>
<feature type="transmembrane region" description="Helical" evidence="8">
    <location>
        <begin position="254"/>
        <end position="278"/>
    </location>
</feature>
<feature type="transmembrane region" description="Helical" evidence="8">
    <location>
        <begin position="320"/>
        <end position="338"/>
    </location>
</feature>
<dbReference type="GO" id="GO:0022857">
    <property type="term" value="F:transmembrane transporter activity"/>
    <property type="evidence" value="ECO:0007669"/>
    <property type="project" value="InterPro"/>
</dbReference>
<gene>
    <name evidence="10" type="ORF">G1H11_16820</name>
</gene>
<keyword evidence="3" id="KW-1003">Cell membrane</keyword>
<evidence type="ECO:0000256" key="6">
    <source>
        <dbReference type="ARBA" id="ARBA00023136"/>
    </source>
</evidence>
<evidence type="ECO:0000256" key="3">
    <source>
        <dbReference type="ARBA" id="ARBA00022475"/>
    </source>
</evidence>
<dbReference type="Pfam" id="PF05977">
    <property type="entry name" value="MFS_3"/>
    <property type="match status" value="1"/>
</dbReference>
<feature type="domain" description="Major facilitator superfamily (MFS) profile" evidence="9">
    <location>
        <begin position="42"/>
        <end position="432"/>
    </location>
</feature>
<organism evidence="10 11">
    <name type="scientific">Phytoactinopolyspora alkaliphila</name>
    <dbReference type="NCBI Taxonomy" id="1783498"/>
    <lineage>
        <taxon>Bacteria</taxon>
        <taxon>Bacillati</taxon>
        <taxon>Actinomycetota</taxon>
        <taxon>Actinomycetes</taxon>
        <taxon>Jiangellales</taxon>
        <taxon>Jiangellaceae</taxon>
        <taxon>Phytoactinopolyspora</taxon>
    </lineage>
</organism>
<dbReference type="Proteomes" id="UP000469185">
    <property type="component" value="Unassembled WGS sequence"/>
</dbReference>
<evidence type="ECO:0000256" key="4">
    <source>
        <dbReference type="ARBA" id="ARBA00022692"/>
    </source>
</evidence>
<dbReference type="CDD" id="cd06173">
    <property type="entry name" value="MFS_MefA_like"/>
    <property type="match status" value="1"/>
</dbReference>
<name>A0A6N9YPI2_9ACTN</name>
<keyword evidence="6 8" id="KW-0472">Membrane</keyword>
<keyword evidence="5 8" id="KW-1133">Transmembrane helix</keyword>
<comment type="subcellular location">
    <subcellularLocation>
        <location evidence="1">Cell membrane</location>
        <topology evidence="1">Multi-pass membrane protein</topology>
    </subcellularLocation>
</comment>
<evidence type="ECO:0000313" key="10">
    <source>
        <dbReference type="EMBL" id="NED96971.1"/>
    </source>
</evidence>
<feature type="transmembrane region" description="Helical" evidence="8">
    <location>
        <begin position="409"/>
        <end position="428"/>
    </location>
</feature>
<dbReference type="GO" id="GO:0005886">
    <property type="term" value="C:plasma membrane"/>
    <property type="evidence" value="ECO:0007669"/>
    <property type="project" value="UniProtKB-SubCell"/>
</dbReference>
<protein>
    <submittedName>
        <fullName evidence="10">MFS transporter</fullName>
    </submittedName>
</protein>